<keyword evidence="20" id="KW-1185">Reference proteome</keyword>
<feature type="transmembrane region" description="Helical" evidence="17">
    <location>
        <begin position="463"/>
        <end position="482"/>
    </location>
</feature>
<protein>
    <recommendedName>
        <fullName evidence="12">Cysteine synthase 2</fullName>
        <ecNumber evidence="4">2.5.1.47</ecNumber>
    </recommendedName>
    <alternativeName>
        <fullName evidence="14">Cysteine synthase-like protein</fullName>
    </alternativeName>
    <alternativeName>
        <fullName evidence="13">O-acetylserine (thiol)-lyase 2</fullName>
    </alternativeName>
    <alternativeName>
        <fullName evidence="15">O-acetylserine sulfhydrylase 2</fullName>
    </alternativeName>
</protein>
<feature type="region of interest" description="Disordered" evidence="16">
    <location>
        <begin position="38"/>
        <end position="74"/>
    </location>
</feature>
<dbReference type="Pfam" id="PF00291">
    <property type="entry name" value="PALP"/>
    <property type="match status" value="1"/>
</dbReference>
<dbReference type="Gene3D" id="1.20.1250.20">
    <property type="entry name" value="MFS general substrate transporter like domains"/>
    <property type="match status" value="2"/>
</dbReference>
<keyword evidence="8 17" id="KW-1133">Transmembrane helix</keyword>
<evidence type="ECO:0000259" key="18">
    <source>
        <dbReference type="Pfam" id="PF00291"/>
    </source>
</evidence>
<reference evidence="20" key="1">
    <citation type="submission" date="2012-06" db="EMBL/GenBank/DDBJ databases">
        <title>The genome sequence of Coniosporium apollinis CBS 100218.</title>
        <authorList>
            <consortium name="The Broad Institute Genome Sequencing Platform"/>
            <person name="Cuomo C."/>
            <person name="Gorbushina A."/>
            <person name="Noack S."/>
            <person name="Walker B."/>
            <person name="Young S.K."/>
            <person name="Zeng Q."/>
            <person name="Gargeya S."/>
            <person name="Fitzgerald M."/>
            <person name="Haas B."/>
            <person name="Abouelleil A."/>
            <person name="Alvarado L."/>
            <person name="Arachchi H.M."/>
            <person name="Berlin A.M."/>
            <person name="Chapman S.B."/>
            <person name="Goldberg J."/>
            <person name="Griggs A."/>
            <person name="Gujja S."/>
            <person name="Hansen M."/>
            <person name="Howarth C."/>
            <person name="Imamovic A."/>
            <person name="Larimer J."/>
            <person name="McCowan C."/>
            <person name="Montmayeur A."/>
            <person name="Murphy C."/>
            <person name="Neiman D."/>
            <person name="Pearson M."/>
            <person name="Priest M."/>
            <person name="Roberts A."/>
            <person name="Saif S."/>
            <person name="Shea T."/>
            <person name="Sisk P."/>
            <person name="Sykes S."/>
            <person name="Wortman J."/>
            <person name="Nusbaum C."/>
            <person name="Birren B."/>
        </authorList>
    </citation>
    <scope>NUCLEOTIDE SEQUENCE [LARGE SCALE GENOMIC DNA]</scope>
    <source>
        <strain evidence="20">CBS 100218</strain>
    </source>
</reference>
<gene>
    <name evidence="19" type="ORF">W97_01211</name>
</gene>
<dbReference type="GO" id="GO:0005741">
    <property type="term" value="C:mitochondrial outer membrane"/>
    <property type="evidence" value="ECO:0007669"/>
    <property type="project" value="UniProtKB-SubCell"/>
</dbReference>
<dbReference type="InterPro" id="IPR050214">
    <property type="entry name" value="Cys_Synth/Cystath_Beta-Synth"/>
</dbReference>
<evidence type="ECO:0000256" key="15">
    <source>
        <dbReference type="ARBA" id="ARBA00079149"/>
    </source>
</evidence>
<dbReference type="eggNOG" id="KOG1481">
    <property type="taxonomic scope" value="Eukaryota"/>
</dbReference>
<evidence type="ECO:0000256" key="10">
    <source>
        <dbReference type="ARBA" id="ARBA00023136"/>
    </source>
</evidence>
<evidence type="ECO:0000256" key="1">
    <source>
        <dbReference type="ARBA" id="ARBA00001933"/>
    </source>
</evidence>
<feature type="transmembrane region" description="Helical" evidence="17">
    <location>
        <begin position="650"/>
        <end position="672"/>
    </location>
</feature>
<dbReference type="OrthoDB" id="10259545at2759"/>
<feature type="transmembrane region" description="Helical" evidence="17">
    <location>
        <begin position="622"/>
        <end position="643"/>
    </location>
</feature>
<dbReference type="Gene3D" id="3.40.50.1100">
    <property type="match status" value="2"/>
</dbReference>
<dbReference type="eggNOG" id="KOG0254">
    <property type="taxonomic scope" value="Eukaryota"/>
</dbReference>
<dbReference type="SUPFAM" id="SSF53686">
    <property type="entry name" value="Tryptophan synthase beta subunit-like PLP-dependent enzymes"/>
    <property type="match status" value="1"/>
</dbReference>
<feature type="transmembrane region" description="Helical" evidence="17">
    <location>
        <begin position="489"/>
        <end position="510"/>
    </location>
</feature>
<dbReference type="GeneID" id="19898522"/>
<evidence type="ECO:0000256" key="6">
    <source>
        <dbReference type="ARBA" id="ARBA00022692"/>
    </source>
</evidence>
<feature type="compositionally biased region" description="Polar residues" evidence="16">
    <location>
        <begin position="51"/>
        <end position="60"/>
    </location>
</feature>
<dbReference type="FunFam" id="3.40.50.1100:FF:000096">
    <property type="entry name" value="Related to cysteine synthase"/>
    <property type="match status" value="1"/>
</dbReference>
<evidence type="ECO:0000256" key="9">
    <source>
        <dbReference type="ARBA" id="ARBA00023128"/>
    </source>
</evidence>
<proteinExistence type="inferred from homology"/>
<comment type="subcellular location">
    <subcellularLocation>
        <location evidence="2">Mitochondrion outer membrane</location>
        <topology evidence="2">Single-pass membrane protein</topology>
    </subcellularLocation>
</comment>
<dbReference type="GO" id="GO:0022857">
    <property type="term" value="F:transmembrane transporter activity"/>
    <property type="evidence" value="ECO:0007669"/>
    <property type="project" value="InterPro"/>
</dbReference>
<keyword evidence="5" id="KW-0808">Transferase</keyword>
<feature type="domain" description="Tryptophan synthase beta chain-like PALP" evidence="18">
    <location>
        <begin position="85"/>
        <end position="399"/>
    </location>
</feature>
<evidence type="ECO:0000256" key="4">
    <source>
        <dbReference type="ARBA" id="ARBA00012681"/>
    </source>
</evidence>
<feature type="region of interest" description="Disordered" evidence="16">
    <location>
        <begin position="830"/>
        <end position="851"/>
    </location>
</feature>
<dbReference type="STRING" id="1168221.R7YJD8"/>
<keyword evidence="10 17" id="KW-0472">Membrane</keyword>
<dbReference type="InterPro" id="IPR005828">
    <property type="entry name" value="MFS_sugar_transport-like"/>
</dbReference>
<dbReference type="SUPFAM" id="SSF103473">
    <property type="entry name" value="MFS general substrate transporter"/>
    <property type="match status" value="1"/>
</dbReference>
<dbReference type="Proteomes" id="UP000016924">
    <property type="component" value="Unassembled WGS sequence"/>
</dbReference>
<dbReference type="EMBL" id="JH767557">
    <property type="protein sequence ID" value="EON61993.1"/>
    <property type="molecule type" value="Genomic_DNA"/>
</dbReference>
<evidence type="ECO:0000256" key="3">
    <source>
        <dbReference type="ARBA" id="ARBA00007103"/>
    </source>
</evidence>
<comment type="cofactor">
    <cofactor evidence="1">
        <name>pyridoxal 5'-phosphate</name>
        <dbReference type="ChEBI" id="CHEBI:597326"/>
    </cofactor>
</comment>
<feature type="transmembrane region" description="Helical" evidence="17">
    <location>
        <begin position="752"/>
        <end position="771"/>
    </location>
</feature>
<evidence type="ECO:0000313" key="20">
    <source>
        <dbReference type="Proteomes" id="UP000016924"/>
    </source>
</evidence>
<dbReference type="AlphaFoldDB" id="R7YJD8"/>
<evidence type="ECO:0000256" key="8">
    <source>
        <dbReference type="ARBA" id="ARBA00022989"/>
    </source>
</evidence>
<dbReference type="PANTHER" id="PTHR10314">
    <property type="entry name" value="CYSTATHIONINE BETA-SYNTHASE"/>
    <property type="match status" value="1"/>
</dbReference>
<dbReference type="InterPro" id="IPR036052">
    <property type="entry name" value="TrpB-like_PALP_sf"/>
</dbReference>
<evidence type="ECO:0000256" key="7">
    <source>
        <dbReference type="ARBA" id="ARBA00022787"/>
    </source>
</evidence>
<evidence type="ECO:0000256" key="17">
    <source>
        <dbReference type="SAM" id="Phobius"/>
    </source>
</evidence>
<dbReference type="InterPro" id="IPR001216">
    <property type="entry name" value="P-phosphate_BS"/>
</dbReference>
<feature type="transmembrane region" description="Helical" evidence="17">
    <location>
        <begin position="722"/>
        <end position="740"/>
    </location>
</feature>
<evidence type="ECO:0000256" key="11">
    <source>
        <dbReference type="ARBA" id="ARBA00047931"/>
    </source>
</evidence>
<accession>R7YJD8</accession>
<comment type="similarity">
    <text evidence="3">Belongs to the cysteine synthase/cystathionine beta-synthase family.</text>
</comment>
<evidence type="ECO:0000256" key="13">
    <source>
        <dbReference type="ARBA" id="ARBA00078263"/>
    </source>
</evidence>
<keyword evidence="9" id="KW-0496">Mitochondrion</keyword>
<organism evidence="19 20">
    <name type="scientific">Coniosporium apollinis (strain CBS 100218)</name>
    <name type="common">Rock-inhabiting black yeast</name>
    <dbReference type="NCBI Taxonomy" id="1168221"/>
    <lineage>
        <taxon>Eukaryota</taxon>
        <taxon>Fungi</taxon>
        <taxon>Dikarya</taxon>
        <taxon>Ascomycota</taxon>
        <taxon>Pezizomycotina</taxon>
        <taxon>Dothideomycetes</taxon>
        <taxon>Dothideomycetes incertae sedis</taxon>
        <taxon>Coniosporium</taxon>
    </lineage>
</organism>
<dbReference type="GO" id="GO:0004124">
    <property type="term" value="F:cysteine synthase activity"/>
    <property type="evidence" value="ECO:0007669"/>
    <property type="project" value="UniProtKB-EC"/>
</dbReference>
<evidence type="ECO:0000256" key="14">
    <source>
        <dbReference type="ARBA" id="ARBA00078545"/>
    </source>
</evidence>
<dbReference type="HOGENOM" id="CLU_335228_0_0_1"/>
<comment type="catalytic activity">
    <reaction evidence="11">
        <text>O-acetyl-L-serine + hydrogen sulfide = L-cysteine + acetate</text>
        <dbReference type="Rhea" id="RHEA:14829"/>
        <dbReference type="ChEBI" id="CHEBI:29919"/>
        <dbReference type="ChEBI" id="CHEBI:30089"/>
        <dbReference type="ChEBI" id="CHEBI:35235"/>
        <dbReference type="ChEBI" id="CHEBI:58340"/>
        <dbReference type="EC" id="2.5.1.47"/>
    </reaction>
</comment>
<dbReference type="Pfam" id="PF00083">
    <property type="entry name" value="Sugar_tr"/>
    <property type="match status" value="2"/>
</dbReference>
<keyword evidence="7" id="KW-1000">Mitochondrion outer membrane</keyword>
<evidence type="ECO:0000313" key="19">
    <source>
        <dbReference type="EMBL" id="EON61993.1"/>
    </source>
</evidence>
<dbReference type="EC" id="2.5.1.47" evidence="4"/>
<feature type="transmembrane region" description="Helical" evidence="17">
    <location>
        <begin position="560"/>
        <end position="578"/>
    </location>
</feature>
<name>R7YJD8_CONA1</name>
<evidence type="ECO:0000256" key="12">
    <source>
        <dbReference type="ARBA" id="ARBA00072090"/>
    </source>
</evidence>
<evidence type="ECO:0000256" key="5">
    <source>
        <dbReference type="ARBA" id="ARBA00022679"/>
    </source>
</evidence>
<evidence type="ECO:0000256" key="2">
    <source>
        <dbReference type="ARBA" id="ARBA00004572"/>
    </source>
</evidence>
<evidence type="ECO:0000256" key="16">
    <source>
        <dbReference type="SAM" id="MobiDB-lite"/>
    </source>
</evidence>
<sequence>MDSHPRLLLAGAFIAGILLTLGYKDVYPDLERRFREARSRRASQHHRSDSVSSIASRQRVSMKDNTSRSTATTALQEPIFPEGIEGCIGNTPLFKIKSLSDATGCEILAKAEFLNGAGNSPKDRVALSIINMAEDDGLLTPHSGDTIYEGTVGSTGISLAAICRARGYLAHICMPDDQAKEKSDLLEKLGAEVERVRPAPIVDQNQFVNRARNRAAEHTADPNRRGIFADQFETQANWQAHFNGTGPEIYHQTGGRLDAFVTGAGTGGTISGVARFLKPRLPKLRVVLSDPQGSGLFNRVKYGVMFDPKEKEGTRRRQQVDTVVEGIGINRVTSNFEAGRELIDDAVRVSDEQAMAMARWLVEKDGIFVGSSSAVNCVAAVKVALQMGPGHRIVTILCDSGMRHLSKFWAQVGPIGGKDDVTLDDVLNAATKQNGLVEKPGQDLVAPACRLGAVQIFEHQVFFGHRLGLIIACAIFSLGVALQTAATDIPLFVAGRFFAGYGVGMVSASIPLYQSETAPEWVQGTVVGAYQLAITIGLLLAAIVDNATKDRNDSGSYRTPIAIQFAWAIILVVGMIALPQAPRFNIKKGWPERPPGHSDYDGSIFIFCGTQFFKNSGIGDPFIVILITSCVNLGSTFPGLYLVEAWGRRNLLLFGAIGMAVCQFIVAIVGTVAGTDDLPAQRTLIAFVCIYLPAPGARLLGSLPGEIFPLKVRAKALSMTTACNWLLNWAIAYATPYLVNPGEGNANLGAKVFFTWGGCCFICIFFVWAFIYETEGPSLEQADELYGKFDKAWKSKKFIPTVSLQDVEDVGETRHMSLADVESAALRKKSVAHAEGQPPVPATEKVERRAF</sequence>
<feature type="transmembrane region" description="Helical" evidence="17">
    <location>
        <begin position="530"/>
        <end position="548"/>
    </location>
</feature>
<dbReference type="InterPro" id="IPR036259">
    <property type="entry name" value="MFS_trans_sf"/>
</dbReference>
<dbReference type="RefSeq" id="XP_007777310.1">
    <property type="nucleotide sequence ID" value="XM_007779120.1"/>
</dbReference>
<dbReference type="CDD" id="cd01561">
    <property type="entry name" value="CBS_like"/>
    <property type="match status" value="1"/>
</dbReference>
<keyword evidence="6 17" id="KW-0812">Transmembrane</keyword>
<dbReference type="InterPro" id="IPR001926">
    <property type="entry name" value="TrpB-like_PALP"/>
</dbReference>
<dbReference type="PROSITE" id="PS00901">
    <property type="entry name" value="CYS_SYNTHASE"/>
    <property type="match status" value="1"/>
</dbReference>
<feature type="transmembrane region" description="Helical" evidence="17">
    <location>
        <begin position="684"/>
        <end position="701"/>
    </location>
</feature>
<dbReference type="GO" id="GO:0006535">
    <property type="term" value="P:cysteine biosynthetic process from serine"/>
    <property type="evidence" value="ECO:0007669"/>
    <property type="project" value="InterPro"/>
</dbReference>